<evidence type="ECO:0000256" key="3">
    <source>
        <dbReference type="ARBA" id="ARBA00023163"/>
    </source>
</evidence>
<dbReference type="SUPFAM" id="SSF46785">
    <property type="entry name" value="Winged helix' DNA-binding domain"/>
    <property type="match status" value="1"/>
</dbReference>
<keyword evidence="1" id="KW-0805">Transcription regulation</keyword>
<dbReference type="Proteomes" id="UP001150259">
    <property type="component" value="Unassembled WGS sequence"/>
</dbReference>
<gene>
    <name evidence="6" type="ORF">OO014_02770</name>
</gene>
<dbReference type="PRINTS" id="PR00033">
    <property type="entry name" value="HTHASNC"/>
</dbReference>
<dbReference type="PANTHER" id="PTHR30154">
    <property type="entry name" value="LEUCINE-RESPONSIVE REGULATORY PROTEIN"/>
    <property type="match status" value="1"/>
</dbReference>
<evidence type="ECO:0000256" key="1">
    <source>
        <dbReference type="ARBA" id="ARBA00023015"/>
    </source>
</evidence>
<dbReference type="InterPro" id="IPR036390">
    <property type="entry name" value="WH_DNA-bd_sf"/>
</dbReference>
<dbReference type="CDD" id="cd00090">
    <property type="entry name" value="HTH_ARSR"/>
    <property type="match status" value="1"/>
</dbReference>
<dbReference type="SMART" id="SM00344">
    <property type="entry name" value="HTH_ASNC"/>
    <property type="match status" value="1"/>
</dbReference>
<organism evidence="6 7">
    <name type="scientific">Intrasporangium calvum</name>
    <dbReference type="NCBI Taxonomy" id="53358"/>
    <lineage>
        <taxon>Bacteria</taxon>
        <taxon>Bacillati</taxon>
        <taxon>Actinomycetota</taxon>
        <taxon>Actinomycetes</taxon>
        <taxon>Micrococcales</taxon>
        <taxon>Intrasporangiaceae</taxon>
        <taxon>Intrasporangium</taxon>
    </lineage>
</organism>
<dbReference type="Gene3D" id="3.30.70.920">
    <property type="match status" value="1"/>
</dbReference>
<dbReference type="InterPro" id="IPR019888">
    <property type="entry name" value="Tscrpt_reg_AsnC-like"/>
</dbReference>
<dbReference type="InterPro" id="IPR011991">
    <property type="entry name" value="ArsR-like_HTH"/>
</dbReference>
<dbReference type="Gene3D" id="1.10.10.10">
    <property type="entry name" value="Winged helix-like DNA-binding domain superfamily/Winged helix DNA-binding domain"/>
    <property type="match status" value="2"/>
</dbReference>
<dbReference type="InterPro" id="IPR000485">
    <property type="entry name" value="AsnC-type_HTH_dom"/>
</dbReference>
<dbReference type="SUPFAM" id="SSF54909">
    <property type="entry name" value="Dimeric alpha+beta barrel"/>
    <property type="match status" value="1"/>
</dbReference>
<dbReference type="Pfam" id="PF13404">
    <property type="entry name" value="HTH_AsnC-type"/>
    <property type="match status" value="2"/>
</dbReference>
<dbReference type="RefSeq" id="WP_272460738.1">
    <property type="nucleotide sequence ID" value="NZ_JAPFQL010000006.1"/>
</dbReference>
<accession>A0ABT5GD14</accession>
<evidence type="ECO:0000256" key="2">
    <source>
        <dbReference type="ARBA" id="ARBA00023125"/>
    </source>
</evidence>
<dbReference type="Pfam" id="PF01037">
    <property type="entry name" value="AsnC_trans_reg"/>
    <property type="match status" value="1"/>
</dbReference>
<keyword evidence="7" id="KW-1185">Reference proteome</keyword>
<feature type="domain" description="Transcription regulator AsnC/Lrp ligand binding" evidence="4">
    <location>
        <begin position="78"/>
        <end position="146"/>
    </location>
</feature>
<keyword evidence="3" id="KW-0804">Transcription</keyword>
<feature type="domain" description="HTH asnC-type" evidence="5">
    <location>
        <begin position="189"/>
        <end position="228"/>
    </location>
</feature>
<dbReference type="InterPro" id="IPR036388">
    <property type="entry name" value="WH-like_DNA-bd_sf"/>
</dbReference>
<evidence type="ECO:0000259" key="4">
    <source>
        <dbReference type="Pfam" id="PF01037"/>
    </source>
</evidence>
<comment type="caution">
    <text evidence="6">The sequence shown here is derived from an EMBL/GenBank/DDBJ whole genome shotgun (WGS) entry which is preliminary data.</text>
</comment>
<evidence type="ECO:0000313" key="6">
    <source>
        <dbReference type="EMBL" id="MDC5696164.1"/>
    </source>
</evidence>
<evidence type="ECO:0000259" key="5">
    <source>
        <dbReference type="Pfam" id="PF13404"/>
    </source>
</evidence>
<dbReference type="InterPro" id="IPR011008">
    <property type="entry name" value="Dimeric_a/b-barrel"/>
</dbReference>
<dbReference type="PANTHER" id="PTHR30154:SF34">
    <property type="entry name" value="TRANSCRIPTIONAL REGULATOR AZLB"/>
    <property type="match status" value="1"/>
</dbReference>
<sequence length="352" mass="38287">MSETVQDSVRVDELDLAIVDCLQLNPRAPWTLVGKALAVDPVTVARRWQRLTSTGTAWVTGRAAGHAGPEAGLAVIELSCTAGRTWPIAERVAQLPHVLSIEHMSGPRALSLLVEVRDLAFLSQFLLRSLGPIRGVIETRSHAVTRVHRMGDVWQLQMLDRHQRAIMTSQLGQHTVKPGGAGGARGPYDEIDRRLILLLGEDGRMPVVDLAVRLGLSEGAVRRRLGELVRSSRVILRCDVALPASSWSVITWVWCQAPVDDPDTIAAIMRHAKGVRVCFQVAGGQPNVLLALNAPSLQETAAMEAALAAAAPRLTILDRSMVLRSVKRMGRELDAAGRSIRTVPMDIWADPD</sequence>
<evidence type="ECO:0000313" key="7">
    <source>
        <dbReference type="Proteomes" id="UP001150259"/>
    </source>
</evidence>
<proteinExistence type="predicted"/>
<dbReference type="EMBL" id="JAPFQL010000006">
    <property type="protein sequence ID" value="MDC5696164.1"/>
    <property type="molecule type" value="Genomic_DNA"/>
</dbReference>
<feature type="domain" description="HTH asnC-type" evidence="5">
    <location>
        <begin position="12"/>
        <end position="51"/>
    </location>
</feature>
<keyword evidence="2" id="KW-0238">DNA-binding</keyword>
<protein>
    <submittedName>
        <fullName evidence="6">Lrp/AsnC family transcriptional regulator</fullName>
    </submittedName>
</protein>
<dbReference type="InterPro" id="IPR019887">
    <property type="entry name" value="Tscrpt_reg_AsnC/Lrp_C"/>
</dbReference>
<reference evidence="6 7" key="1">
    <citation type="submission" date="2022-11" db="EMBL/GenBank/DDBJ databases">
        <title>Anaerobic phenanthrene biodegradation by a DNRA strain PheN6.</title>
        <authorList>
            <person name="Zhang Z."/>
        </authorList>
    </citation>
    <scope>NUCLEOTIDE SEQUENCE [LARGE SCALE GENOMIC DNA]</scope>
    <source>
        <strain evidence="6 7">PheN6</strain>
    </source>
</reference>
<name>A0ABT5GD14_9MICO</name>